<dbReference type="InterPro" id="IPR013106">
    <property type="entry name" value="Ig_V-set"/>
</dbReference>
<gene>
    <name evidence="20" type="primary">Pigr</name>
    <name evidence="20" type="ORF">DICEXI_R09063</name>
</gene>
<dbReference type="PANTHER" id="PTHR11860">
    <property type="entry name" value="POLYMERIC-IMMUNOGLOBULIN RECEPTOR"/>
    <property type="match status" value="1"/>
</dbReference>
<dbReference type="InterPro" id="IPR050671">
    <property type="entry name" value="CD300_family_receptors"/>
</dbReference>
<feature type="non-terminal residue" evidence="20">
    <location>
        <position position="1"/>
    </location>
</feature>
<dbReference type="EMBL" id="VWZP01008563">
    <property type="protein sequence ID" value="NXH48031.1"/>
    <property type="molecule type" value="Genomic_DNA"/>
</dbReference>
<dbReference type="AlphaFoldDB" id="A0A7K9KBU6"/>
<accession>A0A7K9KBU6</accession>
<feature type="compositionally biased region" description="Basic and acidic residues" evidence="16">
    <location>
        <begin position="466"/>
        <end position="476"/>
    </location>
</feature>
<keyword evidence="8 17" id="KW-0472">Membrane</keyword>
<feature type="domain" description="Ig-like" evidence="19">
    <location>
        <begin position="24"/>
        <end position="133"/>
    </location>
</feature>
<feature type="region of interest" description="Disordered" evidence="16">
    <location>
        <begin position="466"/>
        <end position="506"/>
    </location>
</feature>
<name>A0A7K9KBU6_9PASE</name>
<evidence type="ECO:0000313" key="21">
    <source>
        <dbReference type="Proteomes" id="UP000523279"/>
    </source>
</evidence>
<dbReference type="InterPro" id="IPR013783">
    <property type="entry name" value="Ig-like_fold"/>
</dbReference>
<evidence type="ECO:0000256" key="4">
    <source>
        <dbReference type="ARBA" id="ARBA00022525"/>
    </source>
</evidence>
<protein>
    <recommendedName>
        <fullName evidence="15">Polymeric immunoglobulin receptor</fullName>
    </recommendedName>
</protein>
<evidence type="ECO:0000313" key="20">
    <source>
        <dbReference type="EMBL" id="NXH48031.1"/>
    </source>
</evidence>
<dbReference type="PROSITE" id="PS50835">
    <property type="entry name" value="IG_LIKE"/>
    <property type="match status" value="3"/>
</dbReference>
<dbReference type="Proteomes" id="UP000523279">
    <property type="component" value="Unassembled WGS sequence"/>
</dbReference>
<feature type="transmembrane region" description="Helical" evidence="17">
    <location>
        <begin position="510"/>
        <end position="531"/>
    </location>
</feature>
<feature type="signal peptide" evidence="18">
    <location>
        <begin position="1"/>
        <end position="18"/>
    </location>
</feature>
<dbReference type="GO" id="GO:0004888">
    <property type="term" value="F:transmembrane signaling receptor activity"/>
    <property type="evidence" value="ECO:0007669"/>
    <property type="project" value="TreeGrafter"/>
</dbReference>
<evidence type="ECO:0000256" key="9">
    <source>
        <dbReference type="ARBA" id="ARBA00023157"/>
    </source>
</evidence>
<evidence type="ECO:0000256" key="3">
    <source>
        <dbReference type="ARBA" id="ARBA00022475"/>
    </source>
</evidence>
<keyword evidence="10" id="KW-0325">Glycoprotein</keyword>
<comment type="subcellular location">
    <subcellularLocation>
        <location evidence="1">Cell membrane</location>
        <topology evidence="1">Single-pass type I membrane protein</topology>
    </subcellularLocation>
    <subcellularLocation>
        <location evidence="2">Secreted</location>
    </subcellularLocation>
</comment>
<dbReference type="SMART" id="SM00409">
    <property type="entry name" value="IG"/>
    <property type="match status" value="4"/>
</dbReference>
<keyword evidence="5 17" id="KW-0812">Transmembrane</keyword>
<dbReference type="Gene3D" id="2.60.40.10">
    <property type="entry name" value="Immunoglobulins"/>
    <property type="match status" value="4"/>
</dbReference>
<feature type="chain" id="PRO_5029500735" description="Polymeric immunoglobulin receptor" evidence="18">
    <location>
        <begin position="19"/>
        <end position="636"/>
    </location>
</feature>
<organism evidence="20 21">
    <name type="scientific">Dicaeum eximium</name>
    <dbReference type="NCBI Taxonomy" id="667154"/>
    <lineage>
        <taxon>Eukaryota</taxon>
        <taxon>Metazoa</taxon>
        <taxon>Chordata</taxon>
        <taxon>Craniata</taxon>
        <taxon>Vertebrata</taxon>
        <taxon>Euteleostomi</taxon>
        <taxon>Archelosauria</taxon>
        <taxon>Archosauria</taxon>
        <taxon>Dinosauria</taxon>
        <taxon>Saurischia</taxon>
        <taxon>Theropoda</taxon>
        <taxon>Coelurosauria</taxon>
        <taxon>Aves</taxon>
        <taxon>Neognathae</taxon>
        <taxon>Neoaves</taxon>
        <taxon>Telluraves</taxon>
        <taxon>Australaves</taxon>
        <taxon>Passeriformes</taxon>
        <taxon>Passeroidea</taxon>
        <taxon>Dicaeidae</taxon>
        <taxon>Dicaeum</taxon>
    </lineage>
</organism>
<dbReference type="InterPro" id="IPR036179">
    <property type="entry name" value="Ig-like_dom_sf"/>
</dbReference>
<evidence type="ECO:0000256" key="17">
    <source>
        <dbReference type="SAM" id="Phobius"/>
    </source>
</evidence>
<dbReference type="GO" id="GO:0005576">
    <property type="term" value="C:extracellular region"/>
    <property type="evidence" value="ECO:0007669"/>
    <property type="project" value="UniProtKB-SubCell"/>
</dbReference>
<comment type="caution">
    <text evidence="20">The sequence shown here is derived from an EMBL/GenBank/DDBJ whole genome shotgun (WGS) entry which is preliminary data.</text>
</comment>
<evidence type="ECO:0000256" key="6">
    <source>
        <dbReference type="ARBA" id="ARBA00022729"/>
    </source>
</evidence>
<evidence type="ECO:0000256" key="12">
    <source>
        <dbReference type="ARBA" id="ARBA00049599"/>
    </source>
</evidence>
<dbReference type="Pfam" id="PF07686">
    <property type="entry name" value="V-set"/>
    <property type="match status" value="3"/>
</dbReference>
<dbReference type="CDD" id="cd05716">
    <property type="entry name" value="IgV_pIgR_like"/>
    <property type="match status" value="3"/>
</dbReference>
<dbReference type="SUPFAM" id="SSF48726">
    <property type="entry name" value="Immunoglobulin"/>
    <property type="match status" value="4"/>
</dbReference>
<evidence type="ECO:0000256" key="1">
    <source>
        <dbReference type="ARBA" id="ARBA00004251"/>
    </source>
</evidence>
<evidence type="ECO:0000256" key="16">
    <source>
        <dbReference type="SAM" id="MobiDB-lite"/>
    </source>
</evidence>
<evidence type="ECO:0000256" key="13">
    <source>
        <dbReference type="ARBA" id="ARBA00049604"/>
    </source>
</evidence>
<evidence type="ECO:0000256" key="14">
    <source>
        <dbReference type="ARBA" id="ARBA00049678"/>
    </source>
</evidence>
<evidence type="ECO:0000256" key="7">
    <source>
        <dbReference type="ARBA" id="ARBA00022989"/>
    </source>
</evidence>
<keyword evidence="11" id="KW-0393">Immunoglobulin domain</keyword>
<comment type="function">
    <text evidence="12">Mediates selective transcytosis of polymeric IgA and IgM across mucosal epithelial cells. Binds polymeric IgA and IgM at the basolateral surface of epithelial cells. The complex is then transported across the cell to be secreted at the apical surface. During this process, a cleavage occurs that separates the extracellular (known as the secretory component) from the transmembrane segment.</text>
</comment>
<reference evidence="20 21" key="1">
    <citation type="submission" date="2019-09" db="EMBL/GenBank/DDBJ databases">
        <title>Bird 10,000 Genomes (B10K) Project - Family phase.</title>
        <authorList>
            <person name="Zhang G."/>
        </authorList>
    </citation>
    <scope>NUCLEOTIDE SEQUENCE [LARGE SCALE GENOMIC DNA]</scope>
    <source>
        <strain evidence="20">B10K-DU-001-34</strain>
        <tissue evidence="20">Muscle</tissue>
    </source>
</reference>
<evidence type="ECO:0000256" key="18">
    <source>
        <dbReference type="SAM" id="SignalP"/>
    </source>
</evidence>
<dbReference type="GO" id="GO:0005886">
    <property type="term" value="C:plasma membrane"/>
    <property type="evidence" value="ECO:0007669"/>
    <property type="project" value="UniProtKB-SubCell"/>
</dbReference>
<evidence type="ECO:0000256" key="5">
    <source>
        <dbReference type="ARBA" id="ARBA00022692"/>
    </source>
</evidence>
<evidence type="ECO:0000256" key="10">
    <source>
        <dbReference type="ARBA" id="ARBA00023180"/>
    </source>
</evidence>
<dbReference type="SMART" id="SM00406">
    <property type="entry name" value="IGv"/>
    <property type="match status" value="3"/>
</dbReference>
<keyword evidence="4" id="KW-0964">Secreted</keyword>
<comment type="function">
    <text evidence="13">Through its N-linked glycans ensures anchoring of secretory IgA (sIgA) molecules to mucus lining the epithelial surface to neutralize extracellular pathogens. On its own (free form) may act as a non-specific microbial scavenger to prevent pathogen interaction with epithelial cells.</text>
</comment>
<keyword evidence="9" id="KW-1015">Disulfide bond</keyword>
<feature type="non-terminal residue" evidence="20">
    <location>
        <position position="636"/>
    </location>
</feature>
<keyword evidence="7 17" id="KW-1133">Transmembrane helix</keyword>
<keyword evidence="3" id="KW-1003">Cell membrane</keyword>
<dbReference type="InterPro" id="IPR003599">
    <property type="entry name" value="Ig_sub"/>
</dbReference>
<evidence type="ECO:0000256" key="15">
    <source>
        <dbReference type="ARBA" id="ARBA00049745"/>
    </source>
</evidence>
<evidence type="ECO:0000256" key="2">
    <source>
        <dbReference type="ARBA" id="ARBA00004613"/>
    </source>
</evidence>
<evidence type="ECO:0000259" key="19">
    <source>
        <dbReference type="PROSITE" id="PS50835"/>
    </source>
</evidence>
<dbReference type="InterPro" id="IPR007110">
    <property type="entry name" value="Ig-like_dom"/>
</dbReference>
<evidence type="ECO:0000256" key="8">
    <source>
        <dbReference type="ARBA" id="ARBA00023136"/>
    </source>
</evidence>
<dbReference type="PANTHER" id="PTHR11860:SF82">
    <property type="entry name" value="POLYMERIC IMMUNOGLOBULIN RECEPTOR"/>
    <property type="match status" value="1"/>
</dbReference>
<proteinExistence type="predicted"/>
<comment type="subunit">
    <text evidence="14">Interacts (mainly via CDR1-like domain) with dimeric IgA. Interacts (mainly via CDR2-like domain) with pentameric IgM.</text>
</comment>
<evidence type="ECO:0000256" key="11">
    <source>
        <dbReference type="ARBA" id="ARBA00023319"/>
    </source>
</evidence>
<sequence length="636" mass="69249">MTLLALLFLLSLLPAGSARGRYLPKAASDPVFGPRQVHGVLGSPATVKCFYPPTPMNSRDRKYWCRQAGSGCITLVSTGYVAPRYRGRISLTDHPEAQNFQINISALELGDAGTFQCGVGVNGRGLSYRVTLSVADAPPVPEADELFYLKLRSTWALSCNFGEDTAAMRRYLCKKEQEGCRNIVDSYQEIDPNFKGRVLLTFEKSSGSFSVTMTQMDWEDTGLYYCGAGEYGKEGKSQELDVFVYEDKNFPQLKTTVTGKSGSSATFECLYDPLKESSTKIWCKWRLHGCDKIIDNTGYVKYNYEGRVAMFENPENKTLTIVLNQLEAKDEGFYWCMSDELKEQQSSTELKVVAGEPALTGQKEVEAPAGSWVNLTCSYPCKYSSYEKFWCRWNSTGCAVLPALQQGLPGPGATCDTSTRTLLLSLDPLAEEDEGWYWCGVKRSGVFWESMAVEVRVSAGGEAKHSPELVDVDSSRESGAVPPGGAHGDTEVRKGAVPESSDENRGSNTLALVLGPLAGLILIVVTAFAIVKYRQLKRSDLVSVGSYRTNISMSDFESVRDFSASNNVKEIQETPVGGDEFITTTGTLESAADTTKAKRSSKEDADLAYSSFLATSHSIAQGSSGGDSAGPAVSPP</sequence>
<keyword evidence="21" id="KW-1185">Reference proteome</keyword>
<feature type="domain" description="Ig-like" evidence="19">
    <location>
        <begin position="357"/>
        <end position="458"/>
    </location>
</feature>
<feature type="domain" description="Ig-like" evidence="19">
    <location>
        <begin position="251"/>
        <end position="353"/>
    </location>
</feature>
<keyword evidence="6 18" id="KW-0732">Signal</keyword>